<dbReference type="InterPro" id="IPR032675">
    <property type="entry name" value="LRR_dom_sf"/>
</dbReference>
<keyword evidence="12" id="KW-1185">Reference proteome</keyword>
<feature type="domain" description="Aminoacyl-transfer RNA synthetases class-II family profile" evidence="10">
    <location>
        <begin position="174"/>
        <end position="480"/>
    </location>
</feature>
<evidence type="ECO:0000313" key="11">
    <source>
        <dbReference type="EMBL" id="KXS99270.1"/>
    </source>
</evidence>
<evidence type="ECO:0000256" key="7">
    <source>
        <dbReference type="ARBA" id="ARBA00034892"/>
    </source>
</evidence>
<keyword evidence="5" id="KW-0030">Aminoacyl-tRNA synthetase</keyword>
<dbReference type="InterPro" id="IPR002314">
    <property type="entry name" value="aa-tRNA-synt_IIb"/>
</dbReference>
<dbReference type="Gene3D" id="3.30.930.10">
    <property type="entry name" value="Bira Bifunctional Protein, Domain 2"/>
    <property type="match status" value="1"/>
</dbReference>
<name>A0A139HA13_9PEZI</name>
<evidence type="ECO:0000256" key="2">
    <source>
        <dbReference type="ARBA" id="ARBA00022598"/>
    </source>
</evidence>
<dbReference type="NCBIfam" id="TIGR00414">
    <property type="entry name" value="serS"/>
    <property type="match status" value="1"/>
</dbReference>
<evidence type="ECO:0000256" key="9">
    <source>
        <dbReference type="SAM" id="MobiDB-lite"/>
    </source>
</evidence>
<dbReference type="EC" id="6.1.1.11" evidence="1"/>
<dbReference type="GO" id="GO:0006434">
    <property type="term" value="P:seryl-tRNA aminoacylation"/>
    <property type="evidence" value="ECO:0007669"/>
    <property type="project" value="InterPro"/>
</dbReference>
<dbReference type="InterPro" id="IPR042103">
    <property type="entry name" value="SerRS_1_N_sf"/>
</dbReference>
<evidence type="ECO:0000256" key="1">
    <source>
        <dbReference type="ARBA" id="ARBA00012840"/>
    </source>
</evidence>
<dbReference type="SUPFAM" id="SSF55681">
    <property type="entry name" value="Class II aaRS and biotin synthetases"/>
    <property type="match status" value="1"/>
</dbReference>
<feature type="coiled-coil region" evidence="8">
    <location>
        <begin position="114"/>
        <end position="141"/>
    </location>
</feature>
<dbReference type="STRING" id="321146.A0A139HA13"/>
<dbReference type="InterPro" id="IPR006195">
    <property type="entry name" value="aa-tRNA-synth_II"/>
</dbReference>
<dbReference type="GO" id="GO:0005524">
    <property type="term" value="F:ATP binding"/>
    <property type="evidence" value="ECO:0007669"/>
    <property type="project" value="UniProtKB-KW"/>
</dbReference>
<dbReference type="GO" id="GO:0004828">
    <property type="term" value="F:serine-tRNA ligase activity"/>
    <property type="evidence" value="ECO:0007669"/>
    <property type="project" value="UniProtKB-EC"/>
</dbReference>
<reference evidence="11 12" key="1">
    <citation type="submission" date="2015-07" db="EMBL/GenBank/DDBJ databases">
        <title>Comparative genomics of the Sigatoka disease complex on banana suggests a link between parallel evolutionary changes in Pseudocercospora fijiensis and Pseudocercospora eumusae and increased virulence on the banana host.</title>
        <authorList>
            <person name="Chang T.-C."/>
            <person name="Salvucci A."/>
            <person name="Crous P.W."/>
            <person name="Stergiopoulos I."/>
        </authorList>
    </citation>
    <scope>NUCLEOTIDE SEQUENCE [LARGE SCALE GENOMIC DNA]</scope>
    <source>
        <strain evidence="11 12">CBS 114824</strain>
    </source>
</reference>
<sequence length="996" mass="112115">MSAPYICTGCRRSLFKLQLRHGFYRNYATRPSFAPKPVLDLKHIRQAPGLYEQNCEDRNYKAYSQNSWRILELHENTAKLQKEAVGLRQRSNAIGKERQQKHDGDGGEGWRGEAKEIKKKLQDFEAREKEMKEEMERLALELPNLSSVHTPVGEEPVLREEIGAKPPAKGSGKHHVEIGKELDILDFEASATTSGWGWYFLKNEGALLEQALIQFALSIAMKRGWKVMTPPSLVYEHIARACGFMPRDQNGETQIYEVKGEEGHDKPKLVLAGTAEIPFAGSLANKTLNASELPLKVIGPSRCYRAEAGARGVDTKGLYRVHEFTKVEMFAWAAPPPSPEEDRFGAEEEEGQSEQIFEEMLEIQKEVLSSLGLHAKVLEMPTSDLGASATRKIDIEAWFPSRQSINDGYGEVTSVSICTDYQSRRLATRLKGQGGKLGYPHTVNGTAMAVPRVLACLIENHYDGDEGVVRVPGVLKRFMPDGMDVIGGRGEEKEKVATLIGPEGLHAGYTKEHFHGRPGIEDGVVRERGEPQIFRFVNITNVVTEAAEMMKSTMGSATKALPAETIDNICEYLTNDDILSLRAVGRDTCQKVQDCFLSRFFTHRRQLISKYSLQHFLYISAHPVLRQKLKSVEFVHAEVSRERVELARWMEEEKKQMVVGKWHVYEKNLGNLLDLEEITLALRNLKKAGILPALSVSGDPWNGIHCKNSAAHGAHELLRVHGLDLAIKKHVPLLYIFGHHLLFAHRSESSADAVELVLKSIAEAEFPMEDFTMSLGSLPVFTDFNFVERPDLDDALRSSMFDLQRLSFTLDSKVKTEDLAAFLSAAPRLKSLVVRGNRRRPYLPDGICTALENVKLQSLDLVNARFSRQDLHDILLKQQNTLRDLTMINVGFKEVGDTWTSILEHLATDFNLIRTSLSLHQGRRVLCRSAYREGTAEVQLGLAALIVESEKEELEYDSAEEDGYDDGDDGFYWGSDDEIEIYYGTEEHDYYDHENS</sequence>
<dbReference type="PROSITE" id="PS50862">
    <property type="entry name" value="AA_TRNA_LIGASE_II"/>
    <property type="match status" value="1"/>
</dbReference>
<dbReference type="SUPFAM" id="SSF52047">
    <property type="entry name" value="RNI-like"/>
    <property type="match status" value="1"/>
</dbReference>
<dbReference type="Proteomes" id="UP000070133">
    <property type="component" value="Unassembled WGS sequence"/>
</dbReference>
<keyword evidence="2" id="KW-0436">Ligase</keyword>
<dbReference type="InterPro" id="IPR045864">
    <property type="entry name" value="aa-tRNA-synth_II/BPL/LPL"/>
</dbReference>
<accession>A0A139HA13</accession>
<evidence type="ECO:0000256" key="8">
    <source>
        <dbReference type="SAM" id="Coils"/>
    </source>
</evidence>
<dbReference type="SUPFAM" id="SSF46589">
    <property type="entry name" value="tRNA-binding arm"/>
    <property type="match status" value="1"/>
</dbReference>
<dbReference type="FunFam" id="3.30.930.10:FF:000069">
    <property type="entry name" value="Seryl-tRNA synthetase"/>
    <property type="match status" value="1"/>
</dbReference>
<evidence type="ECO:0000256" key="6">
    <source>
        <dbReference type="ARBA" id="ARBA00031113"/>
    </source>
</evidence>
<dbReference type="OrthoDB" id="10264585at2759"/>
<dbReference type="EMBL" id="LFZN01000095">
    <property type="protein sequence ID" value="KXS99270.1"/>
    <property type="molecule type" value="Genomic_DNA"/>
</dbReference>
<organism evidence="11 12">
    <name type="scientific">Pseudocercospora eumusae</name>
    <dbReference type="NCBI Taxonomy" id="321146"/>
    <lineage>
        <taxon>Eukaryota</taxon>
        <taxon>Fungi</taxon>
        <taxon>Dikarya</taxon>
        <taxon>Ascomycota</taxon>
        <taxon>Pezizomycotina</taxon>
        <taxon>Dothideomycetes</taxon>
        <taxon>Dothideomycetidae</taxon>
        <taxon>Mycosphaerellales</taxon>
        <taxon>Mycosphaerellaceae</taxon>
        <taxon>Pseudocercospora</taxon>
    </lineage>
</organism>
<dbReference type="InterPro" id="IPR015866">
    <property type="entry name" value="Ser-tRNA-synth_1_N"/>
</dbReference>
<dbReference type="PRINTS" id="PR00981">
    <property type="entry name" value="TRNASYNTHSER"/>
</dbReference>
<gene>
    <name evidence="11" type="ORF">AC578_6193</name>
</gene>
<dbReference type="Pfam" id="PF02403">
    <property type="entry name" value="Seryl_tRNA_N"/>
    <property type="match status" value="1"/>
</dbReference>
<dbReference type="Gene3D" id="3.80.10.10">
    <property type="entry name" value="Ribonuclease Inhibitor"/>
    <property type="match status" value="1"/>
</dbReference>
<keyword evidence="8" id="KW-0175">Coiled coil</keyword>
<dbReference type="UniPathway" id="UPA00906">
    <property type="reaction ID" value="UER00895"/>
</dbReference>
<comment type="caution">
    <text evidence="11">The sequence shown here is derived from an EMBL/GenBank/DDBJ whole genome shotgun (WGS) entry which is preliminary data.</text>
</comment>
<evidence type="ECO:0000313" key="12">
    <source>
        <dbReference type="Proteomes" id="UP000070133"/>
    </source>
</evidence>
<evidence type="ECO:0000256" key="3">
    <source>
        <dbReference type="ARBA" id="ARBA00022741"/>
    </source>
</evidence>
<proteinExistence type="predicted"/>
<evidence type="ECO:0000256" key="4">
    <source>
        <dbReference type="ARBA" id="ARBA00022840"/>
    </source>
</evidence>
<dbReference type="Pfam" id="PF00587">
    <property type="entry name" value="tRNA-synt_2b"/>
    <property type="match status" value="1"/>
</dbReference>
<dbReference type="Gene3D" id="1.10.287.40">
    <property type="entry name" value="Serine-tRNA synthetase, tRNA binding domain"/>
    <property type="match status" value="1"/>
</dbReference>
<protein>
    <recommendedName>
        <fullName evidence="1">serine--tRNA ligase</fullName>
        <ecNumber evidence="1">6.1.1.11</ecNumber>
    </recommendedName>
    <alternativeName>
        <fullName evidence="6">Seryl-tRNA synthetase</fullName>
    </alternativeName>
    <alternativeName>
        <fullName evidence="7">Seryl-tRNA(Ser) synthetase</fullName>
    </alternativeName>
</protein>
<dbReference type="AlphaFoldDB" id="A0A139HA13"/>
<keyword evidence="4" id="KW-0067">ATP-binding</keyword>
<evidence type="ECO:0000259" key="10">
    <source>
        <dbReference type="PROSITE" id="PS50862"/>
    </source>
</evidence>
<dbReference type="InterPro" id="IPR010978">
    <property type="entry name" value="tRNA-bd_arm"/>
</dbReference>
<feature type="compositionally biased region" description="Basic and acidic residues" evidence="9">
    <location>
        <begin position="95"/>
        <end position="111"/>
    </location>
</feature>
<keyword evidence="3" id="KW-0547">Nucleotide-binding</keyword>
<evidence type="ECO:0000256" key="5">
    <source>
        <dbReference type="ARBA" id="ARBA00023146"/>
    </source>
</evidence>
<feature type="region of interest" description="Disordered" evidence="9">
    <location>
        <begin position="91"/>
        <end position="111"/>
    </location>
</feature>
<dbReference type="PANTHER" id="PTHR11778">
    <property type="entry name" value="SERYL-TRNA SYNTHETASE"/>
    <property type="match status" value="1"/>
</dbReference>
<dbReference type="InterPro" id="IPR002317">
    <property type="entry name" value="Ser-tRNA-ligase_type_1"/>
</dbReference>